<feature type="compositionally biased region" description="Basic and acidic residues" evidence="1">
    <location>
        <begin position="22"/>
        <end position="32"/>
    </location>
</feature>
<proteinExistence type="predicted"/>
<evidence type="ECO:0000256" key="1">
    <source>
        <dbReference type="SAM" id="MobiDB-lite"/>
    </source>
</evidence>
<reference evidence="2 3" key="1">
    <citation type="submission" date="2016-09" db="EMBL/GenBank/DDBJ databases">
        <title>Extensive genetic diversity and differential bi-allelic expression allows diatom success in the polar Southern Ocean.</title>
        <authorList>
            <consortium name="DOE Joint Genome Institute"/>
            <person name="Mock T."/>
            <person name="Otillar R.P."/>
            <person name="Strauss J."/>
            <person name="Dupont C."/>
            <person name="Frickenhaus S."/>
            <person name="Maumus F."/>
            <person name="Mcmullan M."/>
            <person name="Sanges R."/>
            <person name="Schmutz J."/>
            <person name="Toseland A."/>
            <person name="Valas R."/>
            <person name="Veluchamy A."/>
            <person name="Ward B.J."/>
            <person name="Allen A."/>
            <person name="Barry K."/>
            <person name="Falciatore A."/>
            <person name="Ferrante M."/>
            <person name="Fortunato A.E."/>
            <person name="Gloeckner G."/>
            <person name="Gruber A."/>
            <person name="Hipkin R."/>
            <person name="Janech M."/>
            <person name="Kroth P."/>
            <person name="Leese F."/>
            <person name="Lindquist E."/>
            <person name="Lyon B.R."/>
            <person name="Martin J."/>
            <person name="Mayer C."/>
            <person name="Parker M."/>
            <person name="Quesneville H."/>
            <person name="Raymond J."/>
            <person name="Uhlig C."/>
            <person name="Valentin K.U."/>
            <person name="Worden A.Z."/>
            <person name="Armbrust E.V."/>
            <person name="Bowler C."/>
            <person name="Green B."/>
            <person name="Moulton V."/>
            <person name="Van Oosterhout C."/>
            <person name="Grigoriev I."/>
        </authorList>
    </citation>
    <scope>NUCLEOTIDE SEQUENCE [LARGE SCALE GENOMIC DNA]</scope>
    <source>
        <strain evidence="2 3">CCMP1102</strain>
    </source>
</reference>
<dbReference type="Proteomes" id="UP000095751">
    <property type="component" value="Unassembled WGS sequence"/>
</dbReference>
<accession>A0A1E7FCI6</accession>
<dbReference type="AlphaFoldDB" id="A0A1E7FCI6"/>
<feature type="region of interest" description="Disordered" evidence="1">
    <location>
        <begin position="1"/>
        <end position="32"/>
    </location>
</feature>
<sequence length="131" mass="15131">MSNDNHPARAMNFPRKGSARNANDHLQENYLEEDKSRVVSKQFCSSLLLKKHVPSDFEFPNECFKFDGFRSSIIRRDSKQKEENVAFAGMDPGSAIKARSAREHGHPHEAQILRRLSTRPRNQSKQESSWF</sequence>
<gene>
    <name evidence="2" type="ORF">FRACYDRAFT_269508</name>
</gene>
<feature type="compositionally biased region" description="Basic and acidic residues" evidence="1">
    <location>
        <begin position="100"/>
        <end position="112"/>
    </location>
</feature>
<evidence type="ECO:0000313" key="2">
    <source>
        <dbReference type="EMBL" id="OEU15846.1"/>
    </source>
</evidence>
<dbReference type="OrthoDB" id="52303at2759"/>
<dbReference type="EMBL" id="KV784359">
    <property type="protein sequence ID" value="OEU15846.1"/>
    <property type="molecule type" value="Genomic_DNA"/>
</dbReference>
<evidence type="ECO:0000313" key="3">
    <source>
        <dbReference type="Proteomes" id="UP000095751"/>
    </source>
</evidence>
<organism evidence="2 3">
    <name type="scientific">Fragilariopsis cylindrus CCMP1102</name>
    <dbReference type="NCBI Taxonomy" id="635003"/>
    <lineage>
        <taxon>Eukaryota</taxon>
        <taxon>Sar</taxon>
        <taxon>Stramenopiles</taxon>
        <taxon>Ochrophyta</taxon>
        <taxon>Bacillariophyta</taxon>
        <taxon>Bacillariophyceae</taxon>
        <taxon>Bacillariophycidae</taxon>
        <taxon>Bacillariales</taxon>
        <taxon>Bacillariaceae</taxon>
        <taxon>Fragilariopsis</taxon>
    </lineage>
</organism>
<feature type="compositionally biased region" description="Polar residues" evidence="1">
    <location>
        <begin position="119"/>
        <end position="131"/>
    </location>
</feature>
<dbReference type="KEGG" id="fcy:FRACYDRAFT_269508"/>
<name>A0A1E7FCI6_9STRA</name>
<protein>
    <submittedName>
        <fullName evidence="2">Uncharacterized protein</fullName>
    </submittedName>
</protein>
<keyword evidence="3" id="KW-1185">Reference proteome</keyword>
<feature type="region of interest" description="Disordered" evidence="1">
    <location>
        <begin position="85"/>
        <end position="131"/>
    </location>
</feature>
<dbReference type="InParanoid" id="A0A1E7FCI6"/>